<evidence type="ECO:0000313" key="2">
    <source>
        <dbReference type="EMBL" id="VFR03503.1"/>
    </source>
</evidence>
<dbReference type="EMBL" id="OOIL02006885">
    <property type="protein sequence ID" value="VFR03503.1"/>
    <property type="molecule type" value="Genomic_DNA"/>
</dbReference>
<sequence length="70" mass="7677">MASASSKVNPPMLDESTPSRPADSLTRLIELCTNDRHRDNASLALGGSYLAFDDGRWRSRASVKDVARNK</sequence>
<dbReference type="AlphaFoldDB" id="A0A484NRA5"/>
<accession>A0A484NRA5</accession>
<dbReference type="Proteomes" id="UP000595140">
    <property type="component" value="Unassembled WGS sequence"/>
</dbReference>
<feature type="region of interest" description="Disordered" evidence="1">
    <location>
        <begin position="1"/>
        <end position="23"/>
    </location>
</feature>
<evidence type="ECO:0000256" key="1">
    <source>
        <dbReference type="SAM" id="MobiDB-lite"/>
    </source>
</evidence>
<gene>
    <name evidence="2" type="ORF">CCAM_LOCUS45278</name>
</gene>
<name>A0A484NRA5_9ASTE</name>
<organism evidence="2 3">
    <name type="scientific">Cuscuta campestris</name>
    <dbReference type="NCBI Taxonomy" id="132261"/>
    <lineage>
        <taxon>Eukaryota</taxon>
        <taxon>Viridiplantae</taxon>
        <taxon>Streptophyta</taxon>
        <taxon>Embryophyta</taxon>
        <taxon>Tracheophyta</taxon>
        <taxon>Spermatophyta</taxon>
        <taxon>Magnoliopsida</taxon>
        <taxon>eudicotyledons</taxon>
        <taxon>Gunneridae</taxon>
        <taxon>Pentapetalae</taxon>
        <taxon>asterids</taxon>
        <taxon>lamiids</taxon>
        <taxon>Solanales</taxon>
        <taxon>Convolvulaceae</taxon>
        <taxon>Cuscuteae</taxon>
        <taxon>Cuscuta</taxon>
        <taxon>Cuscuta subgen. Grammica</taxon>
        <taxon>Cuscuta sect. Cleistogrammica</taxon>
    </lineage>
</organism>
<proteinExistence type="predicted"/>
<reference evidence="2 3" key="1">
    <citation type="submission" date="2018-04" db="EMBL/GenBank/DDBJ databases">
        <authorList>
            <person name="Vogel A."/>
        </authorList>
    </citation>
    <scope>NUCLEOTIDE SEQUENCE [LARGE SCALE GENOMIC DNA]</scope>
</reference>
<evidence type="ECO:0000313" key="3">
    <source>
        <dbReference type="Proteomes" id="UP000595140"/>
    </source>
</evidence>
<protein>
    <submittedName>
        <fullName evidence="2">Uncharacterized protein</fullName>
    </submittedName>
</protein>
<keyword evidence="3" id="KW-1185">Reference proteome</keyword>